<evidence type="ECO:0000256" key="4">
    <source>
        <dbReference type="ARBA" id="ARBA00022989"/>
    </source>
</evidence>
<evidence type="ECO:0000313" key="8">
    <source>
        <dbReference type="EMBL" id="CEA01229.1"/>
    </source>
</evidence>
<evidence type="ECO:0000256" key="5">
    <source>
        <dbReference type="ARBA" id="ARBA00023136"/>
    </source>
</evidence>
<dbReference type="AlphaFoldDB" id="A0A078M4V1"/>
<dbReference type="NCBIfam" id="TIGR00254">
    <property type="entry name" value="GGDEF"/>
    <property type="match status" value="1"/>
</dbReference>
<sequence>MKEVEQKKIKLSYLLSGLMLLGFIVIISFGLLSGYKVIKDSLLKEALANNEAYAKKLARTADQFLTDSQDTLAYSADIIEQHLMDDTVLDEEARRLQEQADSFNSAVVVDTDRKVLAVSPKTVNVKDKVLDSSGAREANRAQRPNITNPYITITGKLVVFISHPLFDANHIYQGLVAGTLYLQDHNAFYDILGKHPYDDESFVYVIDKEGEIIFHRDIEHVGEKVDAEIIKQIKDKDVGAFRFTDADKQRFVAGYSKLESADWYIILQRPHELVEAPAKWVVQRIGLTTTPVFILMILITLYATLRIVRPIHLLAEYTEESLVSKNVEKLKNVPSFYDEAQSLKRSLVRTLSSLQSQVEFFQNQAVIDPLTGLTNRRTMDEVLGNWHKNEIDYAIIILDLDHFKRVNDTYGHAVGDQVLQYLAQKIKNHARTQDVCCRYGGEEFIILLPHTPLEEAYSVAESLREDLAKTVSPCGDIITMSAGVAEMSERAPKPANVIELADQALYRAKETGRNRTCTSRDEC</sequence>
<evidence type="ECO:0000259" key="7">
    <source>
        <dbReference type="PROSITE" id="PS50887"/>
    </source>
</evidence>
<evidence type="ECO:0000256" key="6">
    <source>
        <dbReference type="SAM" id="Phobius"/>
    </source>
</evidence>
<dbReference type="GO" id="GO:0005886">
    <property type="term" value="C:plasma membrane"/>
    <property type="evidence" value="ECO:0007669"/>
    <property type="project" value="UniProtKB-SubCell"/>
</dbReference>
<keyword evidence="2" id="KW-1003">Cell membrane</keyword>
<dbReference type="Pfam" id="PF00990">
    <property type="entry name" value="GGDEF"/>
    <property type="match status" value="1"/>
</dbReference>
<dbReference type="GO" id="GO:1902201">
    <property type="term" value="P:negative regulation of bacterial-type flagellum-dependent cell motility"/>
    <property type="evidence" value="ECO:0007669"/>
    <property type="project" value="TreeGrafter"/>
</dbReference>
<dbReference type="CDD" id="cd01949">
    <property type="entry name" value="GGDEF"/>
    <property type="match status" value="1"/>
</dbReference>
<feature type="domain" description="GGDEF" evidence="7">
    <location>
        <begin position="391"/>
        <end position="521"/>
    </location>
</feature>
<dbReference type="PANTHER" id="PTHR45138">
    <property type="entry name" value="REGULATORY COMPONENTS OF SENSORY TRANSDUCTION SYSTEM"/>
    <property type="match status" value="1"/>
</dbReference>
<feature type="transmembrane region" description="Helical" evidence="6">
    <location>
        <begin position="12"/>
        <end position="35"/>
    </location>
</feature>
<name>A0A078M4V1_9BACL</name>
<dbReference type="SUPFAM" id="SSF55073">
    <property type="entry name" value="Nucleotide cyclase"/>
    <property type="match status" value="1"/>
</dbReference>
<organism evidence="8">
    <name type="scientific">Metalysinibacillus saudimassiliensis</name>
    <dbReference type="NCBI Taxonomy" id="1461583"/>
    <lineage>
        <taxon>Bacteria</taxon>
        <taxon>Bacillati</taxon>
        <taxon>Bacillota</taxon>
        <taxon>Bacilli</taxon>
        <taxon>Bacillales</taxon>
        <taxon>Caryophanaceae</taxon>
        <taxon>Metalysinibacillus</taxon>
    </lineage>
</organism>
<dbReference type="PROSITE" id="PS50887">
    <property type="entry name" value="GGDEF"/>
    <property type="match status" value="1"/>
</dbReference>
<dbReference type="Gene3D" id="3.30.450.20">
    <property type="entry name" value="PAS domain"/>
    <property type="match status" value="2"/>
</dbReference>
<reference evidence="8" key="1">
    <citation type="submission" date="2014-07" db="EMBL/GenBank/DDBJ databases">
        <authorList>
            <person name="Urmite Genomes Urmite Genomes"/>
        </authorList>
    </citation>
    <scope>NUCLEOTIDE SEQUENCE</scope>
    <source>
        <strain evidence="8">13S34_air</strain>
    </source>
</reference>
<dbReference type="PANTHER" id="PTHR45138:SF24">
    <property type="entry name" value="DIGUANYLATE CYCLASE DGCC-RELATED"/>
    <property type="match status" value="1"/>
</dbReference>
<dbReference type="InterPro" id="IPR029787">
    <property type="entry name" value="Nucleotide_cyclase"/>
</dbReference>
<evidence type="ECO:0000256" key="2">
    <source>
        <dbReference type="ARBA" id="ARBA00022475"/>
    </source>
</evidence>
<keyword evidence="3 6" id="KW-0812">Transmembrane</keyword>
<dbReference type="CDD" id="cd12912">
    <property type="entry name" value="PDC2_MCP_like"/>
    <property type="match status" value="1"/>
</dbReference>
<evidence type="ECO:0000256" key="3">
    <source>
        <dbReference type="ARBA" id="ARBA00022692"/>
    </source>
</evidence>
<evidence type="ECO:0000256" key="1">
    <source>
        <dbReference type="ARBA" id="ARBA00004651"/>
    </source>
</evidence>
<proteinExistence type="predicted"/>
<protein>
    <submittedName>
        <fullName evidence="8">Putative diguanylate cyclase YdaM</fullName>
    </submittedName>
</protein>
<dbReference type="FunFam" id="3.30.70.270:FF:000001">
    <property type="entry name" value="Diguanylate cyclase domain protein"/>
    <property type="match status" value="1"/>
</dbReference>
<dbReference type="InterPro" id="IPR050469">
    <property type="entry name" value="Diguanylate_Cyclase"/>
</dbReference>
<dbReference type="PATRIC" id="fig|1461583.4.peg.796"/>
<dbReference type="EMBL" id="LN483074">
    <property type="protein sequence ID" value="CEA01229.1"/>
    <property type="molecule type" value="Genomic_DNA"/>
</dbReference>
<dbReference type="Pfam" id="PF02743">
    <property type="entry name" value="dCache_1"/>
    <property type="match status" value="1"/>
</dbReference>
<keyword evidence="5 6" id="KW-0472">Membrane</keyword>
<dbReference type="GO" id="GO:0052621">
    <property type="term" value="F:diguanylate cyclase activity"/>
    <property type="evidence" value="ECO:0007669"/>
    <property type="project" value="TreeGrafter"/>
</dbReference>
<dbReference type="HOGENOM" id="CLU_000445_134_6_9"/>
<dbReference type="GO" id="GO:0043709">
    <property type="term" value="P:cell adhesion involved in single-species biofilm formation"/>
    <property type="evidence" value="ECO:0007669"/>
    <property type="project" value="TreeGrafter"/>
</dbReference>
<dbReference type="InterPro" id="IPR000160">
    <property type="entry name" value="GGDEF_dom"/>
</dbReference>
<keyword evidence="4 6" id="KW-1133">Transmembrane helix</keyword>
<dbReference type="CDD" id="cd18773">
    <property type="entry name" value="PDC1_HK_sensor"/>
    <property type="match status" value="1"/>
</dbReference>
<accession>A0A078M4V1</accession>
<dbReference type="SMART" id="SM00267">
    <property type="entry name" value="GGDEF"/>
    <property type="match status" value="1"/>
</dbReference>
<dbReference type="InterPro" id="IPR043128">
    <property type="entry name" value="Rev_trsase/Diguanyl_cyclase"/>
</dbReference>
<comment type="subcellular location">
    <subcellularLocation>
        <location evidence="1">Cell membrane</location>
        <topology evidence="1">Multi-pass membrane protein</topology>
    </subcellularLocation>
</comment>
<gene>
    <name evidence="8" type="primary">ydaM_1</name>
    <name evidence="8" type="ORF">BN1050_00833</name>
</gene>
<dbReference type="Gene3D" id="3.30.70.270">
    <property type="match status" value="1"/>
</dbReference>
<dbReference type="InterPro" id="IPR033479">
    <property type="entry name" value="dCache_1"/>
</dbReference>